<reference evidence="6" key="1">
    <citation type="journal article" date="2012" name="Appl. Microbiol. Biotechnol.">
        <title>The complete genome sequence of Pantoea ananatis AJ13355, an organism with great biotechnological potential.</title>
        <authorList>
            <person name="Hara Y."/>
            <person name="Kadotani N."/>
            <person name="Izui H."/>
            <person name="Katashkina J.I."/>
            <person name="Kuvaeva T.M."/>
            <person name="Andreeva I.G."/>
            <person name="Golubeva L.I."/>
            <person name="Malko D.B."/>
            <person name="Makeev V.J."/>
            <person name="Mashko S.V."/>
            <person name="Kozlov Y.I."/>
        </authorList>
    </citation>
    <scope>NUCLEOTIDE SEQUENCE [LARGE SCALE GENOMIC DNA]</scope>
    <source>
        <strain evidence="6">AJ13355</strain>
    </source>
</reference>
<comment type="similarity">
    <text evidence="2 4">Belongs to the class-III pyridoxal-phosphate-dependent aminotransferase family.</text>
</comment>
<dbReference type="InterPro" id="IPR015421">
    <property type="entry name" value="PyrdxlP-dep_Trfase_major"/>
</dbReference>
<organism evidence="5 6">
    <name type="scientific">Pantoea ananatis (strain AJ13355)</name>
    <dbReference type="NCBI Taxonomy" id="932677"/>
    <lineage>
        <taxon>Bacteria</taxon>
        <taxon>Pseudomonadati</taxon>
        <taxon>Pseudomonadota</taxon>
        <taxon>Gammaproteobacteria</taxon>
        <taxon>Enterobacterales</taxon>
        <taxon>Erwiniaceae</taxon>
        <taxon>Pantoea</taxon>
    </lineage>
</organism>
<evidence type="ECO:0000256" key="3">
    <source>
        <dbReference type="ARBA" id="ARBA00022898"/>
    </source>
</evidence>
<dbReference type="eggNOG" id="COG0160">
    <property type="taxonomic scope" value="Bacteria"/>
</dbReference>
<dbReference type="EMBL" id="AP012032">
    <property type="protein sequence ID" value="BAK11228.1"/>
    <property type="molecule type" value="Genomic_DNA"/>
</dbReference>
<dbReference type="HOGENOM" id="CLU_016922_8_0_6"/>
<dbReference type="InterPro" id="IPR015424">
    <property type="entry name" value="PyrdxlP-dep_Trfase"/>
</dbReference>
<evidence type="ECO:0000256" key="1">
    <source>
        <dbReference type="ARBA" id="ARBA00001933"/>
    </source>
</evidence>
<dbReference type="PROSITE" id="PS00600">
    <property type="entry name" value="AA_TRANSFER_CLASS_3"/>
    <property type="match status" value="1"/>
</dbReference>
<dbReference type="AlphaFoldDB" id="A0A0H3KW05"/>
<evidence type="ECO:0000256" key="4">
    <source>
        <dbReference type="RuleBase" id="RU003560"/>
    </source>
</evidence>
<dbReference type="Gene3D" id="3.90.1150.10">
    <property type="entry name" value="Aspartate Aminotransferase, domain 1"/>
    <property type="match status" value="1"/>
</dbReference>
<dbReference type="CDD" id="cd00610">
    <property type="entry name" value="OAT_like"/>
    <property type="match status" value="1"/>
</dbReference>
<dbReference type="PIRSF" id="PIRSF000521">
    <property type="entry name" value="Transaminase_4ab_Lys_Orn"/>
    <property type="match status" value="1"/>
</dbReference>
<accession>A0A0H3KW05</accession>
<dbReference type="Proteomes" id="UP000006690">
    <property type="component" value="Chromosome"/>
</dbReference>
<dbReference type="Pfam" id="PF00202">
    <property type="entry name" value="Aminotran_3"/>
    <property type="match status" value="1"/>
</dbReference>
<sequence length="455" mass="48906">MKSTTDLNMVNAYIPGQVDVGPVTAAMIQRRDALLGPAYRLMYEHPLHIVRGEGVWLIDPEGRRYLDIYNNVTSLGHCHPAVTEAICQQVQTLATNTRYLHDTILELAERLLATVPETALAHLMLTCTGSEANDLAYRIAKVRTGGTGIIVTETAYHGITDAVSQFSPSLGTSVDLGAHVRLIPAPRLYHAEGADLSERFTRDVENAIADLQRHGIKPAALIVDSLFTSDGILPGPVGFMKGAVETIKRAGGVFIADEVQPGFGRTGETMWGFQRHGIIPDMVTLGKPMGNGQPIAGLLATADVLAEFGQRSRYFNTFAGNTVSCAAALAVLKTIERDGLVAHARDVGKQLLDGITALGKKHEAIGDVRGAGLFVGVELVSDRLSRTPDRWLTSQVVNRMRQKGVLLSACAMGHNVLKIRPPLVLTADQAGMIIDVLDQSLTEATAARASQSVLR</sequence>
<dbReference type="InterPro" id="IPR005814">
    <property type="entry name" value="Aminotrans_3"/>
</dbReference>
<protein>
    <submittedName>
        <fullName evidence="5">4-aminobutyrate (GABA) amino transferase GabT</fullName>
    </submittedName>
</protein>
<dbReference type="Gene3D" id="3.40.640.10">
    <property type="entry name" value="Type I PLP-dependent aspartate aminotransferase-like (Major domain)"/>
    <property type="match status" value="1"/>
</dbReference>
<evidence type="ECO:0000256" key="2">
    <source>
        <dbReference type="ARBA" id="ARBA00008954"/>
    </source>
</evidence>
<dbReference type="GO" id="GO:0030170">
    <property type="term" value="F:pyridoxal phosphate binding"/>
    <property type="evidence" value="ECO:0007669"/>
    <property type="project" value="InterPro"/>
</dbReference>
<dbReference type="PANTHER" id="PTHR45688:SF13">
    <property type="entry name" value="ALANINE--GLYOXYLATE AMINOTRANSFERASE 2-LIKE"/>
    <property type="match status" value="1"/>
</dbReference>
<dbReference type="KEGG" id="paj:PAJ_1148"/>
<dbReference type="InterPro" id="IPR015422">
    <property type="entry name" value="PyrdxlP-dep_Trfase_small"/>
</dbReference>
<dbReference type="RefSeq" id="WP_013025689.1">
    <property type="nucleotide sequence ID" value="NC_017531.2"/>
</dbReference>
<dbReference type="PANTHER" id="PTHR45688">
    <property type="match status" value="1"/>
</dbReference>
<dbReference type="SUPFAM" id="SSF53383">
    <property type="entry name" value="PLP-dependent transferases"/>
    <property type="match status" value="1"/>
</dbReference>
<comment type="cofactor">
    <cofactor evidence="1">
        <name>pyridoxal 5'-phosphate</name>
        <dbReference type="ChEBI" id="CHEBI:597326"/>
    </cofactor>
</comment>
<keyword evidence="5" id="KW-0808">Transferase</keyword>
<gene>
    <name evidence="5" type="primary">gabT</name>
    <name evidence="5" type="ordered locus">PAJ_1148</name>
</gene>
<evidence type="ECO:0000313" key="6">
    <source>
        <dbReference type="Proteomes" id="UP000006690"/>
    </source>
</evidence>
<dbReference type="OrthoDB" id="9801052at2"/>
<name>A0A0H3KW05_PANAA</name>
<dbReference type="GO" id="GO:0008483">
    <property type="term" value="F:transaminase activity"/>
    <property type="evidence" value="ECO:0007669"/>
    <property type="project" value="InterPro"/>
</dbReference>
<keyword evidence="3 4" id="KW-0663">Pyridoxal phosphate</keyword>
<dbReference type="PATRIC" id="fig|932677.3.peg.1328"/>
<dbReference type="InterPro" id="IPR049704">
    <property type="entry name" value="Aminotrans_3_PPA_site"/>
</dbReference>
<evidence type="ECO:0000313" key="5">
    <source>
        <dbReference type="EMBL" id="BAK11228.1"/>
    </source>
</evidence>
<proteinExistence type="inferred from homology"/>